<sequence>MYTGLRTGGLACTIRKLDGSAARLGEEFDLRPVLARSPADPPSLYLPETGSSRTCVCSRKAAHVRAHTARDPTPSNSLSRLW</sequence>
<reference evidence="1" key="2">
    <citation type="journal article" date="2024" name="Plant">
        <title>Genomic evolution and insights into agronomic trait innovations of Sesamum species.</title>
        <authorList>
            <person name="Miao H."/>
            <person name="Wang L."/>
            <person name="Qu L."/>
            <person name="Liu H."/>
            <person name="Sun Y."/>
            <person name="Le M."/>
            <person name="Wang Q."/>
            <person name="Wei S."/>
            <person name="Zheng Y."/>
            <person name="Lin W."/>
            <person name="Duan Y."/>
            <person name="Cao H."/>
            <person name="Xiong S."/>
            <person name="Wang X."/>
            <person name="Wei L."/>
            <person name="Li C."/>
            <person name="Ma Q."/>
            <person name="Ju M."/>
            <person name="Zhao R."/>
            <person name="Li G."/>
            <person name="Mu C."/>
            <person name="Tian Q."/>
            <person name="Mei H."/>
            <person name="Zhang T."/>
            <person name="Gao T."/>
            <person name="Zhang H."/>
        </authorList>
    </citation>
    <scope>NUCLEOTIDE SEQUENCE</scope>
    <source>
        <strain evidence="1">G01</strain>
    </source>
</reference>
<dbReference type="AlphaFoldDB" id="A0AAW2IVV7"/>
<comment type="caution">
    <text evidence="1">The sequence shown here is derived from an EMBL/GenBank/DDBJ whole genome shotgun (WGS) entry which is preliminary data.</text>
</comment>
<gene>
    <name evidence="1" type="ORF">Sangu_2733100</name>
</gene>
<protein>
    <submittedName>
        <fullName evidence="1">Uncharacterized protein</fullName>
    </submittedName>
</protein>
<accession>A0AAW2IVV7</accession>
<reference evidence="1" key="1">
    <citation type="submission" date="2020-06" db="EMBL/GenBank/DDBJ databases">
        <authorList>
            <person name="Li T."/>
            <person name="Hu X."/>
            <person name="Zhang T."/>
            <person name="Song X."/>
            <person name="Zhang H."/>
            <person name="Dai N."/>
            <person name="Sheng W."/>
            <person name="Hou X."/>
            <person name="Wei L."/>
        </authorList>
    </citation>
    <scope>NUCLEOTIDE SEQUENCE</scope>
    <source>
        <strain evidence="1">G01</strain>
        <tissue evidence="1">Leaf</tissue>
    </source>
</reference>
<evidence type="ECO:0000313" key="1">
    <source>
        <dbReference type="EMBL" id="KAL0286424.1"/>
    </source>
</evidence>
<dbReference type="EMBL" id="JACGWK010001539">
    <property type="protein sequence ID" value="KAL0286424.1"/>
    <property type="molecule type" value="Genomic_DNA"/>
</dbReference>
<proteinExistence type="predicted"/>
<name>A0AAW2IVV7_9LAMI</name>
<organism evidence="1">
    <name type="scientific">Sesamum angustifolium</name>
    <dbReference type="NCBI Taxonomy" id="2727405"/>
    <lineage>
        <taxon>Eukaryota</taxon>
        <taxon>Viridiplantae</taxon>
        <taxon>Streptophyta</taxon>
        <taxon>Embryophyta</taxon>
        <taxon>Tracheophyta</taxon>
        <taxon>Spermatophyta</taxon>
        <taxon>Magnoliopsida</taxon>
        <taxon>eudicotyledons</taxon>
        <taxon>Gunneridae</taxon>
        <taxon>Pentapetalae</taxon>
        <taxon>asterids</taxon>
        <taxon>lamiids</taxon>
        <taxon>Lamiales</taxon>
        <taxon>Pedaliaceae</taxon>
        <taxon>Sesamum</taxon>
    </lineage>
</organism>